<evidence type="ECO:0000313" key="2">
    <source>
        <dbReference type="EMBL" id="AFM27731.1"/>
    </source>
</evidence>
<dbReference type="eggNOG" id="COG1813">
    <property type="taxonomic scope" value="Bacteria"/>
</dbReference>
<dbReference type="GO" id="GO:0003677">
    <property type="term" value="F:DNA binding"/>
    <property type="evidence" value="ECO:0007669"/>
    <property type="project" value="InterPro"/>
</dbReference>
<evidence type="ECO:0000259" key="1">
    <source>
        <dbReference type="PROSITE" id="PS50943"/>
    </source>
</evidence>
<keyword evidence="3" id="KW-1185">Reference proteome</keyword>
<proteinExistence type="predicted"/>
<gene>
    <name evidence="2" type="ordered locus">Desti_5126</name>
</gene>
<dbReference type="EMBL" id="CP003360">
    <property type="protein sequence ID" value="AFM27731.1"/>
    <property type="molecule type" value="Genomic_DNA"/>
</dbReference>
<dbReference type="PROSITE" id="PS50943">
    <property type="entry name" value="HTH_CROC1"/>
    <property type="match status" value="1"/>
</dbReference>
<dbReference type="SMART" id="SM00530">
    <property type="entry name" value="HTH_XRE"/>
    <property type="match status" value="1"/>
</dbReference>
<dbReference type="KEGG" id="dti:Desti_5126"/>
<dbReference type="SUPFAM" id="SSF47413">
    <property type="entry name" value="lambda repressor-like DNA-binding domains"/>
    <property type="match status" value="1"/>
</dbReference>
<reference evidence="3" key="1">
    <citation type="submission" date="2012-06" db="EMBL/GenBank/DDBJ databases">
        <title>Complete sequence of chromosome of Desulfomonile tiedjei DSM 6799.</title>
        <authorList>
            <person name="Lucas S."/>
            <person name="Copeland A."/>
            <person name="Lapidus A."/>
            <person name="Glavina del Rio T."/>
            <person name="Dalin E."/>
            <person name="Tice H."/>
            <person name="Bruce D."/>
            <person name="Goodwin L."/>
            <person name="Pitluck S."/>
            <person name="Peters L."/>
            <person name="Ovchinnikova G."/>
            <person name="Zeytun A."/>
            <person name="Lu M."/>
            <person name="Kyrpides N."/>
            <person name="Mavromatis K."/>
            <person name="Ivanova N."/>
            <person name="Brettin T."/>
            <person name="Detter J.C."/>
            <person name="Han C."/>
            <person name="Larimer F."/>
            <person name="Land M."/>
            <person name="Hauser L."/>
            <person name="Markowitz V."/>
            <person name="Cheng J.-F."/>
            <person name="Hugenholtz P."/>
            <person name="Woyke T."/>
            <person name="Wu D."/>
            <person name="Spring S."/>
            <person name="Schroeder M."/>
            <person name="Brambilla E."/>
            <person name="Klenk H.-P."/>
            <person name="Eisen J.A."/>
        </authorList>
    </citation>
    <scope>NUCLEOTIDE SEQUENCE [LARGE SCALE GENOMIC DNA]</scope>
    <source>
        <strain evidence="3">ATCC 49306 / DSM 6799 / DCB-1</strain>
    </source>
</reference>
<feature type="domain" description="HTH cro/C1-type" evidence="1">
    <location>
        <begin position="4"/>
        <end position="61"/>
    </location>
</feature>
<dbReference type="Gene3D" id="1.10.260.40">
    <property type="entry name" value="lambda repressor-like DNA-binding domains"/>
    <property type="match status" value="1"/>
</dbReference>
<protein>
    <submittedName>
        <fullName evidence="2">Putative transcription factor, MBF1 like protein</fullName>
    </submittedName>
</protein>
<dbReference type="Proteomes" id="UP000006055">
    <property type="component" value="Chromosome"/>
</dbReference>
<dbReference type="STRING" id="706587.Desti_5126"/>
<evidence type="ECO:0000313" key="3">
    <source>
        <dbReference type="Proteomes" id="UP000006055"/>
    </source>
</evidence>
<sequence>MLLLTYVRKQKGWSQETLAKEIGYNARHLRLIESGKYSPEKASNRLKEALEMVFDFPASSLLSPLKVDI</sequence>
<organism evidence="2 3">
    <name type="scientific">Desulfomonile tiedjei (strain ATCC 49306 / DSM 6799 / DCB-1)</name>
    <dbReference type="NCBI Taxonomy" id="706587"/>
    <lineage>
        <taxon>Bacteria</taxon>
        <taxon>Pseudomonadati</taxon>
        <taxon>Thermodesulfobacteriota</taxon>
        <taxon>Desulfomonilia</taxon>
        <taxon>Desulfomonilales</taxon>
        <taxon>Desulfomonilaceae</taxon>
        <taxon>Desulfomonile</taxon>
    </lineage>
</organism>
<dbReference type="RefSeq" id="WP_014812833.1">
    <property type="nucleotide sequence ID" value="NC_018025.1"/>
</dbReference>
<dbReference type="InterPro" id="IPR001387">
    <property type="entry name" value="Cro/C1-type_HTH"/>
</dbReference>
<dbReference type="CDD" id="cd00093">
    <property type="entry name" value="HTH_XRE"/>
    <property type="match status" value="1"/>
</dbReference>
<accession>I4CDU0</accession>
<dbReference type="HOGENOM" id="CLU_2769148_0_0_7"/>
<dbReference type="AlphaFoldDB" id="I4CDU0"/>
<dbReference type="Pfam" id="PF01381">
    <property type="entry name" value="HTH_3"/>
    <property type="match status" value="1"/>
</dbReference>
<name>I4CDU0_DESTA</name>
<dbReference type="OrthoDB" id="3034420at2"/>
<dbReference type="InterPro" id="IPR010982">
    <property type="entry name" value="Lambda_DNA-bd_dom_sf"/>
</dbReference>